<dbReference type="PANTHER" id="PTHR14155:SF624">
    <property type="entry name" value="RING-TYPE E3 UBIQUITIN TRANSFERASE"/>
    <property type="match status" value="1"/>
</dbReference>
<dbReference type="Pfam" id="PF13639">
    <property type="entry name" value="zf-RING_2"/>
    <property type="match status" value="1"/>
</dbReference>
<dbReference type="PROSITE" id="PS50089">
    <property type="entry name" value="ZF_RING_2"/>
    <property type="match status" value="1"/>
</dbReference>
<comment type="catalytic activity">
    <reaction evidence="1">
        <text>S-ubiquitinyl-[E2 ubiquitin-conjugating enzyme]-L-cysteine + [acceptor protein]-L-lysine = [E2 ubiquitin-conjugating enzyme]-L-cysteine + N(6)-ubiquitinyl-[acceptor protein]-L-lysine.</text>
        <dbReference type="EC" id="2.3.2.27"/>
    </reaction>
</comment>
<feature type="domain" description="RING-type" evidence="9">
    <location>
        <begin position="144"/>
        <end position="186"/>
    </location>
</feature>
<accession>A0A8T0X721</accession>
<keyword evidence="8" id="KW-0472">Membrane</keyword>
<comment type="similarity">
    <text evidence="6">Belongs to the RING-type zinc finger family. ATL subfamily.</text>
</comment>
<dbReference type="Proteomes" id="UP000823388">
    <property type="component" value="Chromosome 1K"/>
</dbReference>
<evidence type="ECO:0000256" key="5">
    <source>
        <dbReference type="ARBA" id="ARBA00022833"/>
    </source>
</evidence>
<dbReference type="EC" id="2.3.2.27" evidence="2"/>
<dbReference type="GO" id="GO:0008270">
    <property type="term" value="F:zinc ion binding"/>
    <property type="evidence" value="ECO:0007669"/>
    <property type="project" value="UniProtKB-KW"/>
</dbReference>
<evidence type="ECO:0000256" key="6">
    <source>
        <dbReference type="ARBA" id="ARBA00024209"/>
    </source>
</evidence>
<feature type="transmembrane region" description="Helical" evidence="8">
    <location>
        <begin position="21"/>
        <end position="43"/>
    </location>
</feature>
<dbReference type="CDD" id="cd16461">
    <property type="entry name" value="RING-H2_EL5-like"/>
    <property type="match status" value="1"/>
</dbReference>
<evidence type="ECO:0000256" key="7">
    <source>
        <dbReference type="PROSITE-ProRule" id="PRU00175"/>
    </source>
</evidence>
<dbReference type="InterPro" id="IPR053238">
    <property type="entry name" value="RING-H2_zinc_finger"/>
</dbReference>
<dbReference type="SMART" id="SM00184">
    <property type="entry name" value="RING"/>
    <property type="match status" value="1"/>
</dbReference>
<keyword evidence="8" id="KW-1133">Transmembrane helix</keyword>
<dbReference type="EMBL" id="CM029037">
    <property type="protein sequence ID" value="KAG2657451.1"/>
    <property type="molecule type" value="Genomic_DNA"/>
</dbReference>
<keyword evidence="11" id="KW-1185">Reference proteome</keyword>
<comment type="caution">
    <text evidence="10">The sequence shown here is derived from an EMBL/GenBank/DDBJ whole genome shotgun (WGS) entry which is preliminary data.</text>
</comment>
<name>A0A8T0X721_PANVG</name>
<dbReference type="SUPFAM" id="SSF57850">
    <property type="entry name" value="RING/U-box"/>
    <property type="match status" value="1"/>
</dbReference>
<evidence type="ECO:0000256" key="3">
    <source>
        <dbReference type="ARBA" id="ARBA00022723"/>
    </source>
</evidence>
<dbReference type="InterPro" id="IPR013083">
    <property type="entry name" value="Znf_RING/FYVE/PHD"/>
</dbReference>
<keyword evidence="4 7" id="KW-0863">Zinc-finger</keyword>
<dbReference type="OrthoDB" id="8062037at2759"/>
<evidence type="ECO:0000256" key="8">
    <source>
        <dbReference type="SAM" id="Phobius"/>
    </source>
</evidence>
<gene>
    <name evidence="10" type="ORF">PVAP13_1KG279100</name>
</gene>
<dbReference type="AlphaFoldDB" id="A0A8T0X721"/>
<sequence length="241" mass="25704">MAGEPGGDDDGTSCSRWSCDFAAAHAIFGTGFITAPVAVLHLVRRPHSGAATFFAAFAVFFAAVSLVLCCRFYAELKRPPWRPRWWLSASPAAPSPRGDGDDEAATGTALSHDLRLSEQPPVITRVGIQATRSGYEHRDGAADCAVCLGEVENGEAVRRLPACKHAFHTECIDMWLRARATCPVCRRSVVLALERPPPEVVVDIGAVQAHPGPVMPTRPGMIVFASHAPGQIGIHSGFTPS</sequence>
<keyword evidence="3" id="KW-0479">Metal-binding</keyword>
<dbReference type="InterPro" id="IPR001841">
    <property type="entry name" value="Znf_RING"/>
</dbReference>
<protein>
    <recommendedName>
        <fullName evidence="2">RING-type E3 ubiquitin transferase</fullName>
        <ecNumber evidence="2">2.3.2.27</ecNumber>
    </recommendedName>
</protein>
<dbReference type="Gene3D" id="3.30.40.10">
    <property type="entry name" value="Zinc/RING finger domain, C3HC4 (zinc finger)"/>
    <property type="match status" value="1"/>
</dbReference>
<reference evidence="10" key="1">
    <citation type="submission" date="2020-05" db="EMBL/GenBank/DDBJ databases">
        <title>WGS assembly of Panicum virgatum.</title>
        <authorList>
            <person name="Lovell J.T."/>
            <person name="Jenkins J."/>
            <person name="Shu S."/>
            <person name="Juenger T.E."/>
            <person name="Schmutz J."/>
        </authorList>
    </citation>
    <scope>NUCLEOTIDE SEQUENCE</scope>
    <source>
        <strain evidence="10">AP13</strain>
    </source>
</reference>
<feature type="transmembrane region" description="Helical" evidence="8">
    <location>
        <begin position="49"/>
        <end position="74"/>
    </location>
</feature>
<dbReference type="GO" id="GO:0061630">
    <property type="term" value="F:ubiquitin protein ligase activity"/>
    <property type="evidence" value="ECO:0007669"/>
    <property type="project" value="UniProtKB-EC"/>
</dbReference>
<evidence type="ECO:0000259" key="9">
    <source>
        <dbReference type="PROSITE" id="PS50089"/>
    </source>
</evidence>
<proteinExistence type="inferred from homology"/>
<evidence type="ECO:0000256" key="2">
    <source>
        <dbReference type="ARBA" id="ARBA00012483"/>
    </source>
</evidence>
<evidence type="ECO:0000313" key="10">
    <source>
        <dbReference type="EMBL" id="KAG2657451.1"/>
    </source>
</evidence>
<evidence type="ECO:0000256" key="4">
    <source>
        <dbReference type="ARBA" id="ARBA00022771"/>
    </source>
</evidence>
<keyword evidence="8" id="KW-0812">Transmembrane</keyword>
<dbReference type="PANTHER" id="PTHR14155">
    <property type="entry name" value="RING FINGER DOMAIN-CONTAINING"/>
    <property type="match status" value="1"/>
</dbReference>
<keyword evidence="5" id="KW-0862">Zinc</keyword>
<organism evidence="10 11">
    <name type="scientific">Panicum virgatum</name>
    <name type="common">Blackwell switchgrass</name>
    <dbReference type="NCBI Taxonomy" id="38727"/>
    <lineage>
        <taxon>Eukaryota</taxon>
        <taxon>Viridiplantae</taxon>
        <taxon>Streptophyta</taxon>
        <taxon>Embryophyta</taxon>
        <taxon>Tracheophyta</taxon>
        <taxon>Spermatophyta</taxon>
        <taxon>Magnoliopsida</taxon>
        <taxon>Liliopsida</taxon>
        <taxon>Poales</taxon>
        <taxon>Poaceae</taxon>
        <taxon>PACMAD clade</taxon>
        <taxon>Panicoideae</taxon>
        <taxon>Panicodae</taxon>
        <taxon>Paniceae</taxon>
        <taxon>Panicinae</taxon>
        <taxon>Panicum</taxon>
        <taxon>Panicum sect. Hiantes</taxon>
    </lineage>
</organism>
<evidence type="ECO:0000256" key="1">
    <source>
        <dbReference type="ARBA" id="ARBA00000900"/>
    </source>
</evidence>
<evidence type="ECO:0000313" key="11">
    <source>
        <dbReference type="Proteomes" id="UP000823388"/>
    </source>
</evidence>